<reference evidence="2 3" key="1">
    <citation type="journal article" date="2015" name="Front. Microbiol.">
        <title>Genome sequence of the plant growth promoting endophytic yeast Rhodotorula graminis WP1.</title>
        <authorList>
            <person name="Firrincieli A."/>
            <person name="Otillar R."/>
            <person name="Salamov A."/>
            <person name="Schmutz J."/>
            <person name="Khan Z."/>
            <person name="Redman R.S."/>
            <person name="Fleck N.D."/>
            <person name="Lindquist E."/>
            <person name="Grigoriev I.V."/>
            <person name="Doty S.L."/>
        </authorList>
    </citation>
    <scope>NUCLEOTIDE SEQUENCE [LARGE SCALE GENOMIC DNA]</scope>
    <source>
        <strain evidence="2 3">WP1</strain>
    </source>
</reference>
<gene>
    <name evidence="2" type="ORF">RHOBADRAFT_21569</name>
</gene>
<evidence type="ECO:0000256" key="1">
    <source>
        <dbReference type="SAM" id="MobiDB-lite"/>
    </source>
</evidence>
<accession>A0A194S968</accession>
<dbReference type="RefSeq" id="XP_018273191.1">
    <property type="nucleotide sequence ID" value="XM_018412552.1"/>
</dbReference>
<feature type="region of interest" description="Disordered" evidence="1">
    <location>
        <begin position="1"/>
        <end position="55"/>
    </location>
</feature>
<protein>
    <submittedName>
        <fullName evidence="2">Uncharacterized protein</fullName>
    </submittedName>
</protein>
<sequence>MQRPKRAAASKPISYADAAPSSDDDGQAQRSTRRPAKKPRLSTTATKGKGEGTDAATTTANLLTASELHARGVVKQMDSCARECSLSFYHERNRTTYFRLEDVQSTNDRLKQLRAKLTVAQRLAESSRPYTNSRRNPVEQAKVDETLKKAAQAVVAAEQPLGTFIRERRVLAEAARRVSSAYLPPPSLSYSEPQPDFWTRISPTLIEAVEEHKVERVARALAYVRLGAMRAQHELVRRRHKALFQAQQGEAFVTWPAFEVFQLLPTVERHWIGDVVSKTEADWTSDLPAILAEVDAARRAIKIGFARDVMNKLRATGVYVDEGLAVKLEHPRQRVTPIGASMRSTPIPDCRHLERLFQAGRDISVDLGDIASDVDDSELDRLFSHPSAVLKIKDRRKEFATPFRYPQIHAELRDRGAIGTASCASFLSAADLALSRFQVDVLAHVGLAGLAPTDPTLLTRGPIFPCLRCIADGRKPSMMAKLRGWAGTMDHYDAVHA</sequence>
<keyword evidence="3" id="KW-1185">Reference proteome</keyword>
<dbReference type="AlphaFoldDB" id="A0A194S968"/>
<evidence type="ECO:0000313" key="3">
    <source>
        <dbReference type="Proteomes" id="UP000053890"/>
    </source>
</evidence>
<dbReference type="EMBL" id="KQ474075">
    <property type="protein sequence ID" value="KPV77142.1"/>
    <property type="molecule type" value="Genomic_DNA"/>
</dbReference>
<evidence type="ECO:0000313" key="2">
    <source>
        <dbReference type="EMBL" id="KPV77142.1"/>
    </source>
</evidence>
<proteinExistence type="predicted"/>
<dbReference type="GeneID" id="28973001"/>
<organism evidence="2 3">
    <name type="scientific">Rhodotorula graminis (strain WP1)</name>
    <dbReference type="NCBI Taxonomy" id="578459"/>
    <lineage>
        <taxon>Eukaryota</taxon>
        <taxon>Fungi</taxon>
        <taxon>Dikarya</taxon>
        <taxon>Basidiomycota</taxon>
        <taxon>Pucciniomycotina</taxon>
        <taxon>Microbotryomycetes</taxon>
        <taxon>Sporidiobolales</taxon>
        <taxon>Sporidiobolaceae</taxon>
        <taxon>Rhodotorula</taxon>
    </lineage>
</organism>
<dbReference type="Proteomes" id="UP000053890">
    <property type="component" value="Unassembled WGS sequence"/>
</dbReference>
<feature type="compositionally biased region" description="Basic residues" evidence="1">
    <location>
        <begin position="31"/>
        <end position="40"/>
    </location>
</feature>
<name>A0A194S968_RHOGW</name>